<keyword evidence="2" id="KW-0624">Polysaccharide degradation</keyword>
<evidence type="ECO:0000256" key="1">
    <source>
        <dbReference type="ARBA" id="ARBA00023295"/>
    </source>
</evidence>
<feature type="compositionally biased region" description="Low complexity" evidence="3">
    <location>
        <begin position="152"/>
        <end position="162"/>
    </location>
</feature>
<organism evidence="6 7">
    <name type="scientific">Leucobacter edaphi</name>
    <dbReference type="NCBI Taxonomy" id="2796472"/>
    <lineage>
        <taxon>Bacteria</taxon>
        <taxon>Bacillati</taxon>
        <taxon>Actinomycetota</taxon>
        <taxon>Actinomycetes</taxon>
        <taxon>Micrococcales</taxon>
        <taxon>Microbacteriaceae</taxon>
        <taxon>Leucobacter</taxon>
    </lineage>
</organism>
<evidence type="ECO:0000256" key="4">
    <source>
        <dbReference type="SAM" id="Phobius"/>
    </source>
</evidence>
<dbReference type="RefSeq" id="WP_200131868.1">
    <property type="nucleotide sequence ID" value="NZ_JAEHOI010000005.1"/>
</dbReference>
<dbReference type="Proteomes" id="UP000618733">
    <property type="component" value="Unassembled WGS sequence"/>
</dbReference>
<dbReference type="Pfam" id="PF17963">
    <property type="entry name" value="Big_9"/>
    <property type="match status" value="1"/>
</dbReference>
<sequence length="2041" mass="208861">MPPSPGPGAAAPRGAAWKAKQRKPRGQGRPAPRTRAEAERTRNIRLWMAGAVAFALVATIAVVANGYDARETPRVEPGVWVARDAGQYARVNTDTGELDLVRKVSEPSGVMQAGDSTLVLSHGNGRAWPVDDANPVDLNDHDRSGADNAQTASNPGGAAQQQGAGGPGSGAGTESDANAEDNAAVSMPEGTRDVTSVGRYVAVRTESGAVYAGSLTRDAENELPARATPAEIARNLQSLSPIDPIAAANAEKKPEKGAEEGTDYKADAVSVSADGVVAMYSATEKAVHRFDLAKGEFINGGEAVSGRAADPQLTLVGNEWALLDTRDGRLWRQGADESKLTAGASVRLQAPSSKPGADVLVADENGLWSVPKGGTPKRIAEANGIPAKPAEVKGTLYAAWLGPSSGSLWTGEGEPVRLSFDESVQTGGDWEPFIRSNGERGVLSEERSGMLWTLPEGKMIPVSQWSISDPPKENRGKVVVDEVTEQLPPTAVPDDFGVRAGTPTPLPVLLNDFDPNTNDVLTIVPESLGNGGLPKSFGTLQISPDGQTLMLSPAADARGTASFSYRITDGSLQSQPAKVTLRVVPEEKNTAPQWCPVEGCQRTWGVPAIVPGGTLVAPILEGWVDPDGDVMTLVSARPLRADDPVRAIVTADGRLALRHLDPNAGASDVMLDIVVSDSRGAEQHRELQVKVQPDAVAKFTNSAATVSTGRALVVNPLERVAGGSGSFALLDAAVQSGAATVKTNTSNGTITLTAKDAGVSTVSVSVKDTVTGGEITGSIKVTAISTPSSLVLPPLRAFVRPLADSTVEVLNALPGASARALSVVGAEVTDGNLSADIIDYSMVRVAGATKTGAPGRIGSVNLTVSEDGRKGNGTLTVFQVPENSASGAIAVADHATVRAGQVVDIRVLDNDVAAPGERLMLRPEVVGSGAKGELAFASGSTLRYLAPQKAGTYRIQYTAYGASAPQQSDVGSVLVTVVPKGANRAPNPTPLTARVAPGGDTSLQVPLSGVDPDGDRVRLIGVSASDDPQVTANIASTGSAIEVAASETAKAGVRSLKYEVRDAGGGTAEGALRVIVTDGTDTGQPPIALTDSVRLVPGGSPAVVKPLDNDLDPSRGKLSIQSVVPNVPGGKGSPEYERLAKRIDASAMKEGRVLVSPASAPGIVSYKYKVRSDKSKSTAEGLIVVQTSARVGTQAPSVSDTVLNVRDRALLSSEGVDVLTGKVRWATGDPSKLKLSVWKGNRGEYRVEGNRILGTYNPEGDLVVFNVSGVDSSGEKVSSYGFLQIPPLDELRITLKPGIAPLKVDEDKSVEANIASLVDVGPEDSVELGSGPFSVSRANARCDAAGATTLRYAAGKDAPWVDTCQMEVRLNGQKAWTALAVPVAITPKDPVAELRPITRTVSPGTTETVNLTEMVEWPGGRQGDPSKLRFSVSGGGSQFQIAASGSTAQVSAAANATPGSQQVVSVNVSGAGTSSSTLTLRVGPAASELPRGGTVSLRCTVGSACSTKVIGVPGEFDPYAGKQGAGLHLVSVQAGSCAVGTFSAGGDTVSVGWQGGRVTGGTCTASFTVKDAQGRTGTGSIELDAQGRPDAPTSITQTAYSDSSATFAVTLGGQAHPAVSSVVLSGAGSTSCSASGPSSYQCVATGLRNGEKHQFSARAVNAVGESAPSNSVTAWAYKAPETPTVSAEPVKDRSNTDQGHGAIKVTVKGSSDTREFRISIGGTNHGTLAGPSGNREYSGIGAGATTVTAVPVTSFDVPSIGTGSSTGSEGSTSVTVIGAPRMSGASIVSTGDTSAKIDASASAHAGESITMSYAMKQGGGADCTRGGDSDPKFENLTWRKSYGGAACARSDYGVTMATTDTIRIGTVPGALTANYSINKTPAPGGSSANYKVAGGLTAVGKTGGTKLEWAVNGAKVGSNAPSVDDYDSINTYTVRQCVDPSDEGTCSPWATATSSGAPAPARVDVNGDACWDDKAPPANAIELFTVSNAAAPYARAAAVGPGANGKITIEVSWVEAFKDLQPATFSVCFKPKAADPPPPTP</sequence>
<evidence type="ECO:0000256" key="2">
    <source>
        <dbReference type="ARBA" id="ARBA00023326"/>
    </source>
</evidence>
<keyword evidence="1" id="KW-0326">Glycosidase</keyword>
<feature type="domain" description="Fibronectin type-III" evidence="5">
    <location>
        <begin position="1591"/>
        <end position="1682"/>
    </location>
</feature>
<proteinExistence type="predicted"/>
<accession>A0A934QBJ8</accession>
<evidence type="ECO:0000313" key="7">
    <source>
        <dbReference type="Proteomes" id="UP000618733"/>
    </source>
</evidence>
<keyword evidence="1" id="KW-0378">Hydrolase</keyword>
<feature type="compositionally biased region" description="Low complexity" evidence="3">
    <location>
        <begin position="7"/>
        <end position="16"/>
    </location>
</feature>
<dbReference type="InterPro" id="IPR036116">
    <property type="entry name" value="FN3_sf"/>
</dbReference>
<keyword evidence="2" id="KW-0119">Carbohydrate metabolism</keyword>
<keyword evidence="4" id="KW-0472">Membrane</keyword>
<protein>
    <recommendedName>
        <fullName evidence="5">Fibronectin type-III domain-containing protein</fullName>
    </recommendedName>
</protein>
<evidence type="ECO:0000313" key="6">
    <source>
        <dbReference type="EMBL" id="MBK0421665.1"/>
    </source>
</evidence>
<dbReference type="Gene3D" id="2.60.40.10">
    <property type="entry name" value="Immunoglobulins"/>
    <property type="match status" value="1"/>
</dbReference>
<dbReference type="CDD" id="cd00063">
    <property type="entry name" value="FN3"/>
    <property type="match status" value="1"/>
</dbReference>
<feature type="region of interest" description="Disordered" evidence="3">
    <location>
        <begin position="122"/>
        <end position="191"/>
    </location>
</feature>
<keyword evidence="4" id="KW-1133">Transmembrane helix</keyword>
<feature type="region of interest" description="Disordered" evidence="3">
    <location>
        <begin position="1"/>
        <end position="38"/>
    </location>
</feature>
<dbReference type="GO" id="GO:0000272">
    <property type="term" value="P:polysaccharide catabolic process"/>
    <property type="evidence" value="ECO:0007669"/>
    <property type="project" value="UniProtKB-KW"/>
</dbReference>
<keyword evidence="7" id="KW-1185">Reference proteome</keyword>
<reference evidence="6" key="1">
    <citation type="submission" date="2020-12" db="EMBL/GenBank/DDBJ databases">
        <title>Leucobacter sp. CAS2, isolated from Chromium sludge.</title>
        <authorList>
            <person name="Xu Z."/>
        </authorList>
    </citation>
    <scope>NUCLEOTIDE SEQUENCE</scope>
    <source>
        <strain evidence="6">CSA2</strain>
    </source>
</reference>
<feature type="transmembrane region" description="Helical" evidence="4">
    <location>
        <begin position="46"/>
        <end position="67"/>
    </location>
</feature>
<dbReference type="EMBL" id="JAEHOI010000005">
    <property type="protein sequence ID" value="MBK0421665.1"/>
    <property type="molecule type" value="Genomic_DNA"/>
</dbReference>
<comment type="caution">
    <text evidence="6">The sequence shown here is derived from an EMBL/GenBank/DDBJ whole genome shotgun (WGS) entry which is preliminary data.</text>
</comment>
<evidence type="ECO:0000259" key="5">
    <source>
        <dbReference type="PROSITE" id="PS50853"/>
    </source>
</evidence>
<keyword evidence="4" id="KW-0812">Transmembrane</keyword>
<dbReference type="InterPro" id="IPR013783">
    <property type="entry name" value="Ig-like_fold"/>
</dbReference>
<name>A0A934QBJ8_9MICO</name>
<gene>
    <name evidence="6" type="ORF">JD292_06215</name>
</gene>
<dbReference type="GO" id="GO:0016798">
    <property type="term" value="F:hydrolase activity, acting on glycosyl bonds"/>
    <property type="evidence" value="ECO:0007669"/>
    <property type="project" value="UniProtKB-KW"/>
</dbReference>
<evidence type="ECO:0000256" key="3">
    <source>
        <dbReference type="SAM" id="MobiDB-lite"/>
    </source>
</evidence>
<dbReference type="InterPro" id="IPR003961">
    <property type="entry name" value="FN3_dom"/>
</dbReference>
<dbReference type="PROSITE" id="PS50853">
    <property type="entry name" value="FN3"/>
    <property type="match status" value="1"/>
</dbReference>
<dbReference type="SUPFAM" id="SSF49265">
    <property type="entry name" value="Fibronectin type III"/>
    <property type="match status" value="1"/>
</dbReference>